<dbReference type="InterPro" id="IPR050347">
    <property type="entry name" value="Bact_Beta-galactosidase"/>
</dbReference>
<evidence type="ECO:0000313" key="7">
    <source>
        <dbReference type="EMBL" id="SPX55517.1"/>
    </source>
</evidence>
<keyword evidence="4 7" id="KW-0378">Hydrolase</keyword>
<dbReference type="InterPro" id="IPR006104">
    <property type="entry name" value="Glyco_hydro_2_N"/>
</dbReference>
<keyword evidence="5 7" id="KW-0326">Glycosidase</keyword>
<evidence type="ECO:0000256" key="3">
    <source>
        <dbReference type="ARBA" id="ARBA00012756"/>
    </source>
</evidence>
<sequence length="202" mass="22537">MTQDLPDCRGTPVPSNWQMEGYDAPIYTNVRYPIDTTHRGCRRITRPAATPCTLRLRTHGARTGKRRLFSMASTRRFICGCNGVWVGYSQDSRLPAAFDLSPFLRPGDNRLCVMVMRWSAGSWLEDQDMWRMSGIFRSVWLLNKPQQRLCDVQLTPALDALYRDGTLQVQATVEATEAALAGLSVGVSRGAARSRSPPGGSR</sequence>
<reference evidence="7 8" key="1">
    <citation type="submission" date="2018-06" db="EMBL/GenBank/DDBJ databases">
        <authorList>
            <consortium name="Pathogen Informatics"/>
            <person name="Doyle S."/>
        </authorList>
    </citation>
    <scope>NUCLEOTIDE SEQUENCE [LARGE SCALE GENOMIC DNA]</scope>
    <source>
        <strain evidence="7 8">NCTC9601</strain>
    </source>
</reference>
<dbReference type="Pfam" id="PF02837">
    <property type="entry name" value="Glyco_hydro_2_N"/>
    <property type="match status" value="1"/>
</dbReference>
<dbReference type="SUPFAM" id="SSF49785">
    <property type="entry name" value="Galactose-binding domain-like"/>
    <property type="match status" value="1"/>
</dbReference>
<dbReference type="Gene3D" id="2.60.120.260">
    <property type="entry name" value="Galactose-binding domain-like"/>
    <property type="match status" value="1"/>
</dbReference>
<feature type="domain" description="Glycosyl hydrolases family 2 sugar binding" evidence="6">
    <location>
        <begin position="3"/>
        <end position="145"/>
    </location>
</feature>
<dbReference type="PANTHER" id="PTHR46323:SF2">
    <property type="entry name" value="BETA-GALACTOSIDASE"/>
    <property type="match status" value="1"/>
</dbReference>
<dbReference type="GO" id="GO:0009341">
    <property type="term" value="C:beta-galactosidase complex"/>
    <property type="evidence" value="ECO:0007669"/>
    <property type="project" value="TreeGrafter"/>
</dbReference>
<evidence type="ECO:0000256" key="2">
    <source>
        <dbReference type="ARBA" id="ARBA00007401"/>
    </source>
</evidence>
<evidence type="ECO:0000256" key="4">
    <source>
        <dbReference type="ARBA" id="ARBA00022801"/>
    </source>
</evidence>
<dbReference type="PANTHER" id="PTHR46323">
    <property type="entry name" value="BETA-GALACTOSIDASE"/>
    <property type="match status" value="1"/>
</dbReference>
<dbReference type="EC" id="3.2.1.23" evidence="3"/>
<comment type="similarity">
    <text evidence="2">Belongs to the glycosyl hydrolase 2 family.</text>
</comment>
<accession>A0A2X1QUU2</accession>
<dbReference type="GO" id="GO:0005990">
    <property type="term" value="P:lactose catabolic process"/>
    <property type="evidence" value="ECO:0007669"/>
    <property type="project" value="TreeGrafter"/>
</dbReference>
<dbReference type="InterPro" id="IPR008979">
    <property type="entry name" value="Galactose-bd-like_sf"/>
</dbReference>
<proteinExistence type="inferred from homology"/>
<dbReference type="AlphaFoldDB" id="A0A2X1QUU2"/>
<dbReference type="GO" id="GO:0004565">
    <property type="term" value="F:beta-galactosidase activity"/>
    <property type="evidence" value="ECO:0007669"/>
    <property type="project" value="UniProtKB-EC"/>
</dbReference>
<evidence type="ECO:0000313" key="8">
    <source>
        <dbReference type="Proteomes" id="UP000251123"/>
    </source>
</evidence>
<evidence type="ECO:0000259" key="6">
    <source>
        <dbReference type="Pfam" id="PF02837"/>
    </source>
</evidence>
<comment type="catalytic activity">
    <reaction evidence="1">
        <text>Hydrolysis of terminal non-reducing beta-D-galactose residues in beta-D-galactosides.</text>
        <dbReference type="EC" id="3.2.1.23"/>
    </reaction>
</comment>
<dbReference type="EMBL" id="UASN01000020">
    <property type="protein sequence ID" value="SPX55517.1"/>
    <property type="molecule type" value="Genomic_DNA"/>
</dbReference>
<evidence type="ECO:0000256" key="5">
    <source>
        <dbReference type="ARBA" id="ARBA00023295"/>
    </source>
</evidence>
<name>A0A2X1QUU2_KLEPN</name>
<organism evidence="7 8">
    <name type="scientific">Klebsiella pneumoniae</name>
    <dbReference type="NCBI Taxonomy" id="573"/>
    <lineage>
        <taxon>Bacteria</taxon>
        <taxon>Pseudomonadati</taxon>
        <taxon>Pseudomonadota</taxon>
        <taxon>Gammaproteobacteria</taxon>
        <taxon>Enterobacterales</taxon>
        <taxon>Enterobacteriaceae</taxon>
        <taxon>Klebsiella/Raoultella group</taxon>
        <taxon>Klebsiella</taxon>
        <taxon>Klebsiella pneumoniae complex</taxon>
    </lineage>
</organism>
<evidence type="ECO:0000256" key="1">
    <source>
        <dbReference type="ARBA" id="ARBA00001412"/>
    </source>
</evidence>
<protein>
    <recommendedName>
        <fullName evidence="3">beta-galactosidase</fullName>
        <ecNumber evidence="3">3.2.1.23</ecNumber>
    </recommendedName>
</protein>
<dbReference type="Proteomes" id="UP000251123">
    <property type="component" value="Unassembled WGS sequence"/>
</dbReference>
<gene>
    <name evidence="7" type="primary">lacZ_3</name>
    <name evidence="7" type="ORF">NCTC9601_02697</name>
</gene>